<keyword evidence="17" id="KW-1185">Reference proteome</keyword>
<dbReference type="Gene3D" id="3.20.20.140">
    <property type="entry name" value="Metal-dependent hydrolases"/>
    <property type="match status" value="1"/>
</dbReference>
<evidence type="ECO:0000259" key="15">
    <source>
        <dbReference type="SMART" id="SM00481"/>
    </source>
</evidence>
<evidence type="ECO:0000313" key="16">
    <source>
        <dbReference type="EMBL" id="MCF6774619.1"/>
    </source>
</evidence>
<dbReference type="CDD" id="cd04485">
    <property type="entry name" value="DnaE_OBF"/>
    <property type="match status" value="1"/>
</dbReference>
<evidence type="ECO:0000256" key="5">
    <source>
        <dbReference type="ARBA" id="ARBA00022490"/>
    </source>
</evidence>
<comment type="catalytic activity">
    <reaction evidence="12 13">
        <text>DNA(n) + a 2'-deoxyribonucleoside 5'-triphosphate = DNA(n+1) + diphosphate</text>
        <dbReference type="Rhea" id="RHEA:22508"/>
        <dbReference type="Rhea" id="RHEA-COMP:17339"/>
        <dbReference type="Rhea" id="RHEA-COMP:17340"/>
        <dbReference type="ChEBI" id="CHEBI:33019"/>
        <dbReference type="ChEBI" id="CHEBI:61560"/>
        <dbReference type="ChEBI" id="CHEBI:173112"/>
        <dbReference type="EC" id="2.7.7.7"/>
    </reaction>
</comment>
<dbReference type="Pfam" id="PF14579">
    <property type="entry name" value="HHH_6"/>
    <property type="match status" value="1"/>
</dbReference>
<comment type="caution">
    <text evidence="16">The sequence shown here is derived from an EMBL/GenBank/DDBJ whole genome shotgun (WGS) entry which is preliminary data.</text>
</comment>
<sequence length="1111" mass="120151">MDWVTARGSMNGRPLSWSRLERILSGIDTEPIASSVTSSNSTLPGVSPALSDMTSIASPQGEGSHAVVNQRDHIPFAELHACSAYSFLRGASSPAEMVDSAAELGLEALALVDRDGVYGAVQFAEAAADSGIATIFGAELTLTPPAVSSSASHSSAPSSQGPVSSPQAMPSNNERILTVLCRGAEGYRRLSRVISEAHMCTGEKNKVRYPPIDELARRGGDHWIILADYSWTSHLDELVEHFPRVVVELDRLLVPDDADRHEEQLEAAEQLGLAAVYSSAATAARPKSGRLAGAKTALRYRKDVEDAEPYTHPIGGTYLRSGAEMFDADYPELTTNTLAVAHECAFTLTTIAPELPDWPVPEGYTEITWLEHMVEERGAVRYGSREDNPTAWAQIDHELNVIGSLNFPGYFLIVTDLVDFCRRANILAQGRGSSANSAVCFALGITNVDPVAADLLFERFLSPEREGPPDIDLDIESGRREEVIQYCYNKYGRENAAQVANVITYRRRGALRDAARALGYSPGRIDAWVRGLDDAPKDVATLADQLRGQPRHLGIHSGGMVICDRPIADVVPVEWARMENRSIIQWDKDDAASGGLVKFDLLGLGMLEAIHHAIDQVRDHRGRTVNLWQLGLDDPDVYAMLARADAVGVFQVESRAQMSALPRLKPREFYDLVVQVALIRPGPIQGGSVHPYIRRRNGEEEVTFDHPCLKDALAKTLGVPLFQEQVMKVAVDAAGFTPVEADALRRAMGSKRSAKKMEQLHERFARGCREKHGMDEATITTLWKKIIAFAAYGFPESHAQSFASIVYFSAWFKRYYPAEFCVALLRAQPMGFYSPQSLIADARRHGVEILPIDVNHSDVEATAIDNPDLEPGAANSLRLGLGAVKGLGVRGAEAVVQARHDGGPFTRIADLSRRAGISVFQVEALATAGALRSMGIDRREGLWAAGIAAHERPGMLPGMSEISIPSLPGMSAFELAAADIASTGITADIHPVELLRKHLDTAGIVSISQLASCEDSTRVTVAGTVTHRQRPGTAGGVVFLGLEDETGLANITVSPGCWTRYRTVAQTSRMVAIRGIVHNAAGAVAVVADRIDSLDTTLGGAALAGPSRDFR</sequence>
<feature type="domain" description="Polymerase/histidinol phosphatase N-terminal" evidence="15">
    <location>
        <begin position="77"/>
        <end position="144"/>
    </location>
</feature>
<dbReference type="InterPro" id="IPR040982">
    <property type="entry name" value="DNA_pol3_finger"/>
</dbReference>
<keyword evidence="6 13" id="KW-0808">Transferase</keyword>
<evidence type="ECO:0000256" key="12">
    <source>
        <dbReference type="ARBA" id="ARBA00049244"/>
    </source>
</evidence>
<dbReference type="InterPro" id="IPR023073">
    <property type="entry name" value="DnaE2"/>
</dbReference>
<evidence type="ECO:0000256" key="14">
    <source>
        <dbReference type="SAM" id="MobiDB-lite"/>
    </source>
</evidence>
<evidence type="ECO:0000256" key="9">
    <source>
        <dbReference type="ARBA" id="ARBA00022763"/>
    </source>
</evidence>
<keyword evidence="5 13" id="KW-0963">Cytoplasm</keyword>
<evidence type="ECO:0000256" key="8">
    <source>
        <dbReference type="ARBA" id="ARBA00022705"/>
    </source>
</evidence>
<accession>A0ABS9HMY7</accession>
<dbReference type="Pfam" id="PF01336">
    <property type="entry name" value="tRNA_anti-codon"/>
    <property type="match status" value="1"/>
</dbReference>
<evidence type="ECO:0000256" key="2">
    <source>
        <dbReference type="ARBA" id="ARBA00007391"/>
    </source>
</evidence>
<feature type="compositionally biased region" description="Low complexity" evidence="14">
    <location>
        <begin position="147"/>
        <end position="168"/>
    </location>
</feature>
<comment type="function">
    <text evidence="13">DNA polymerase involved in damage-induced mutagenesis and translesion synthesis (TLS). It is not the major replicative DNA polymerase.</text>
</comment>
<dbReference type="HAMAP" id="MF_01902">
    <property type="entry name" value="DNApol_error_prone"/>
    <property type="match status" value="1"/>
</dbReference>
<dbReference type="NCBIfam" id="NF004225">
    <property type="entry name" value="PRK05672.1"/>
    <property type="match status" value="1"/>
</dbReference>
<dbReference type="SMART" id="SM00481">
    <property type="entry name" value="POLIIIAc"/>
    <property type="match status" value="1"/>
</dbReference>
<evidence type="ECO:0000256" key="3">
    <source>
        <dbReference type="ARBA" id="ARBA00012417"/>
    </source>
</evidence>
<keyword evidence="8 13" id="KW-0235">DNA replication</keyword>
<gene>
    <name evidence="13" type="primary">dnaE2</name>
    <name evidence="16" type="ORF">L3H44_09415</name>
</gene>
<dbReference type="SUPFAM" id="SSF89550">
    <property type="entry name" value="PHP domain-like"/>
    <property type="match status" value="1"/>
</dbReference>
<dbReference type="InterPro" id="IPR011708">
    <property type="entry name" value="DNA_pol3_alpha_NTPase_dom"/>
</dbReference>
<evidence type="ECO:0000256" key="4">
    <source>
        <dbReference type="ARBA" id="ARBA00017273"/>
    </source>
</evidence>
<dbReference type="Pfam" id="PF02811">
    <property type="entry name" value="PHP"/>
    <property type="match status" value="1"/>
</dbReference>
<protein>
    <recommendedName>
        <fullName evidence="4 13">Error-prone DNA polymerase</fullName>
        <ecNumber evidence="3 13">2.7.7.7</ecNumber>
    </recommendedName>
</protein>
<dbReference type="InterPro" id="IPR029460">
    <property type="entry name" value="DNAPol_HHH"/>
</dbReference>
<dbReference type="InterPro" id="IPR016195">
    <property type="entry name" value="Pol/histidinol_Pase-like"/>
</dbReference>
<dbReference type="Pfam" id="PF07733">
    <property type="entry name" value="DNA_pol3_alpha"/>
    <property type="match status" value="1"/>
</dbReference>
<reference evidence="16 17" key="1">
    <citation type="submission" date="2022-01" db="EMBL/GenBank/DDBJ databases">
        <title>Identification and Characterization of Corynebacterium sp.</title>
        <authorList>
            <person name="Luo Q."/>
            <person name="Qu P."/>
            <person name="Chen Q."/>
        </authorList>
    </citation>
    <scope>NUCLEOTIDE SEQUENCE [LARGE SCALE GENOMIC DNA]</scope>
    <source>
        <strain evidence="16 17">MC-12</strain>
    </source>
</reference>
<evidence type="ECO:0000256" key="1">
    <source>
        <dbReference type="ARBA" id="ARBA00004496"/>
    </source>
</evidence>
<dbReference type="Proteomes" id="UP001200604">
    <property type="component" value="Unassembled WGS sequence"/>
</dbReference>
<evidence type="ECO:0000256" key="6">
    <source>
        <dbReference type="ARBA" id="ARBA00022679"/>
    </source>
</evidence>
<dbReference type="InterPro" id="IPR004013">
    <property type="entry name" value="PHP_dom"/>
</dbReference>
<comment type="subcellular location">
    <subcellularLocation>
        <location evidence="1 13">Cytoplasm</location>
    </subcellularLocation>
</comment>
<evidence type="ECO:0000256" key="13">
    <source>
        <dbReference type="HAMAP-Rule" id="MF_01902"/>
    </source>
</evidence>
<evidence type="ECO:0000256" key="10">
    <source>
        <dbReference type="ARBA" id="ARBA00022932"/>
    </source>
</evidence>
<dbReference type="PANTHER" id="PTHR32294:SF4">
    <property type="entry name" value="ERROR-PRONE DNA POLYMERASE"/>
    <property type="match status" value="1"/>
</dbReference>
<dbReference type="PANTHER" id="PTHR32294">
    <property type="entry name" value="DNA POLYMERASE III SUBUNIT ALPHA"/>
    <property type="match status" value="1"/>
</dbReference>
<dbReference type="Gene3D" id="1.10.150.870">
    <property type="match status" value="1"/>
</dbReference>
<keyword evidence="9 13" id="KW-0227">DNA damage</keyword>
<keyword evidence="10 13" id="KW-0239">DNA-directed DNA polymerase</keyword>
<keyword evidence="7 13" id="KW-0548">Nucleotidyltransferase</keyword>
<feature type="region of interest" description="Disordered" evidence="14">
    <location>
        <begin position="147"/>
        <end position="170"/>
    </location>
</feature>
<evidence type="ECO:0000256" key="7">
    <source>
        <dbReference type="ARBA" id="ARBA00022695"/>
    </source>
</evidence>
<comment type="similarity">
    <text evidence="2 13">Belongs to the DNA polymerase type-C family. DnaE2 subfamily.</text>
</comment>
<dbReference type="GeneID" id="92727595"/>
<keyword evidence="11 13" id="KW-0234">DNA repair</keyword>
<dbReference type="EMBL" id="JAKJKU010000004">
    <property type="protein sequence ID" value="MCF6774619.1"/>
    <property type="molecule type" value="Genomic_DNA"/>
</dbReference>
<dbReference type="InterPro" id="IPR004365">
    <property type="entry name" value="NA-bd_OB_tRNA"/>
</dbReference>
<proteinExistence type="inferred from homology"/>
<dbReference type="EC" id="2.7.7.7" evidence="3 13"/>
<organism evidence="16 17">
    <name type="scientific">Corynebacterium parakroppenstedtii</name>
    <dbReference type="NCBI Taxonomy" id="2828363"/>
    <lineage>
        <taxon>Bacteria</taxon>
        <taxon>Bacillati</taxon>
        <taxon>Actinomycetota</taxon>
        <taxon>Actinomycetes</taxon>
        <taxon>Mycobacteriales</taxon>
        <taxon>Corynebacteriaceae</taxon>
        <taxon>Corynebacterium</taxon>
    </lineage>
</organism>
<dbReference type="RefSeq" id="WP_082089866.1">
    <property type="nucleotide sequence ID" value="NZ_JAFFSY010000003.1"/>
</dbReference>
<evidence type="ECO:0000313" key="17">
    <source>
        <dbReference type="Proteomes" id="UP001200604"/>
    </source>
</evidence>
<dbReference type="CDD" id="cd07431">
    <property type="entry name" value="PHP_PolIIIA"/>
    <property type="match status" value="1"/>
</dbReference>
<name>A0ABS9HMY7_9CORY</name>
<evidence type="ECO:0000256" key="11">
    <source>
        <dbReference type="ARBA" id="ARBA00023204"/>
    </source>
</evidence>
<dbReference type="InterPro" id="IPR004805">
    <property type="entry name" value="DnaE2/DnaE/PolC"/>
</dbReference>
<dbReference type="InterPro" id="IPR003141">
    <property type="entry name" value="Pol/His_phosphatase_N"/>
</dbReference>
<dbReference type="Pfam" id="PF17657">
    <property type="entry name" value="DNA_pol3_finger"/>
    <property type="match status" value="1"/>
</dbReference>